<dbReference type="OrthoDB" id="7066910at2"/>
<keyword evidence="3 6" id="KW-0378">Hydrolase</keyword>
<evidence type="ECO:0000256" key="3">
    <source>
        <dbReference type="ARBA" id="ARBA00022801"/>
    </source>
</evidence>
<dbReference type="RefSeq" id="WP_068957784.1">
    <property type="nucleotide sequence ID" value="NZ_LGLV01000018.1"/>
</dbReference>
<dbReference type="InterPro" id="IPR000086">
    <property type="entry name" value="NUDIX_hydrolase_dom"/>
</dbReference>
<dbReference type="STRING" id="1612624.ADU59_25150"/>
<evidence type="ECO:0000313" key="6">
    <source>
        <dbReference type="EMBL" id="OBZ92678.1"/>
    </source>
</evidence>
<keyword evidence="2" id="KW-0479">Metal-binding</keyword>
<dbReference type="Proteomes" id="UP000093111">
    <property type="component" value="Unassembled WGS sequence"/>
</dbReference>
<gene>
    <name evidence="6" type="ORF">ADU59_25150</name>
</gene>
<evidence type="ECO:0000256" key="1">
    <source>
        <dbReference type="ARBA" id="ARBA00001946"/>
    </source>
</evidence>
<dbReference type="GO" id="GO:0016462">
    <property type="term" value="F:pyrophosphatase activity"/>
    <property type="evidence" value="ECO:0007669"/>
    <property type="project" value="InterPro"/>
</dbReference>
<protein>
    <submittedName>
        <fullName evidence="6">NTP pyrophosphohydrolase</fullName>
    </submittedName>
</protein>
<dbReference type="InterPro" id="IPR047198">
    <property type="entry name" value="DDP-like_NUDIX"/>
</dbReference>
<keyword evidence="4" id="KW-0460">Magnesium</keyword>
<name>A0A1C7NUI8_9HYPH</name>
<accession>A0A1C7NUI8</accession>
<reference evidence="6 7" key="1">
    <citation type="journal article" date="2016" name="Syst. Appl. Microbiol.">
        <title>Pararhizobium polonicum sp. nov. isolated from tumors on stone fruit rootstocks.</title>
        <authorList>
            <person name="Pulawska J."/>
            <person name="Kuzmanovic N."/>
            <person name="Willems A."/>
            <person name="Pothier J.F."/>
        </authorList>
    </citation>
    <scope>NUCLEOTIDE SEQUENCE [LARGE SCALE GENOMIC DNA]</scope>
    <source>
        <strain evidence="6 7">F5.1</strain>
    </source>
</reference>
<sequence length="168" mass="19185">MNILNRIATDVRLMFRRPVRMQCAALCYRFRKKSATPEILLITSRDTGRWVIPKGWPMEGKMCHEAAAREAYEEAGVKGEAGAERIGFYMYDKGMDHGLKVQCMVQVYPLVVLEMLKTFPEKGSRKMEWVTFTEAAGRVAEPMLKDLILSFEQRLLATMHPVAKAVAR</sequence>
<dbReference type="InterPro" id="IPR015797">
    <property type="entry name" value="NUDIX_hydrolase-like_dom_sf"/>
</dbReference>
<evidence type="ECO:0000256" key="4">
    <source>
        <dbReference type="ARBA" id="ARBA00022842"/>
    </source>
</evidence>
<dbReference type="GO" id="GO:0046872">
    <property type="term" value="F:metal ion binding"/>
    <property type="evidence" value="ECO:0007669"/>
    <property type="project" value="UniProtKB-KW"/>
</dbReference>
<keyword evidence="7" id="KW-1185">Reference proteome</keyword>
<dbReference type="Gene3D" id="3.90.79.10">
    <property type="entry name" value="Nucleoside Triphosphate Pyrophosphohydrolase"/>
    <property type="match status" value="1"/>
</dbReference>
<comment type="caution">
    <text evidence="6">The sequence shown here is derived from an EMBL/GenBank/DDBJ whole genome shotgun (WGS) entry which is preliminary data.</text>
</comment>
<evidence type="ECO:0000313" key="7">
    <source>
        <dbReference type="Proteomes" id="UP000093111"/>
    </source>
</evidence>
<dbReference type="AlphaFoldDB" id="A0A1C7NUI8"/>
<proteinExistence type="predicted"/>
<dbReference type="PANTHER" id="PTHR12629">
    <property type="entry name" value="DIPHOSPHOINOSITOL POLYPHOSPHATE PHOSPHOHYDROLASE"/>
    <property type="match status" value="1"/>
</dbReference>
<dbReference type="GO" id="GO:0005737">
    <property type="term" value="C:cytoplasm"/>
    <property type="evidence" value="ECO:0007669"/>
    <property type="project" value="TreeGrafter"/>
</dbReference>
<dbReference type="EMBL" id="LGLV01000018">
    <property type="protein sequence ID" value="OBZ92678.1"/>
    <property type="molecule type" value="Genomic_DNA"/>
</dbReference>
<comment type="cofactor">
    <cofactor evidence="1">
        <name>Mg(2+)</name>
        <dbReference type="ChEBI" id="CHEBI:18420"/>
    </cofactor>
</comment>
<dbReference type="SUPFAM" id="SSF55811">
    <property type="entry name" value="Nudix"/>
    <property type="match status" value="1"/>
</dbReference>
<dbReference type="PANTHER" id="PTHR12629:SF0">
    <property type="entry name" value="DIPHOSPHOINOSITOL-POLYPHOSPHATE DIPHOSPHATASE"/>
    <property type="match status" value="1"/>
</dbReference>
<organism evidence="6 7">
    <name type="scientific">Pararhizobium polonicum</name>
    <dbReference type="NCBI Taxonomy" id="1612624"/>
    <lineage>
        <taxon>Bacteria</taxon>
        <taxon>Pseudomonadati</taxon>
        <taxon>Pseudomonadota</taxon>
        <taxon>Alphaproteobacteria</taxon>
        <taxon>Hyphomicrobiales</taxon>
        <taxon>Rhizobiaceae</taxon>
        <taxon>Rhizobium/Agrobacterium group</taxon>
        <taxon>Pararhizobium</taxon>
    </lineage>
</organism>
<evidence type="ECO:0000259" key="5">
    <source>
        <dbReference type="PROSITE" id="PS51462"/>
    </source>
</evidence>
<dbReference type="PATRIC" id="fig|1612624.7.peg.2736"/>
<dbReference type="PROSITE" id="PS51462">
    <property type="entry name" value="NUDIX"/>
    <property type="match status" value="1"/>
</dbReference>
<evidence type="ECO:0000256" key="2">
    <source>
        <dbReference type="ARBA" id="ARBA00022723"/>
    </source>
</evidence>
<dbReference type="Pfam" id="PF00293">
    <property type="entry name" value="NUDIX"/>
    <property type="match status" value="1"/>
</dbReference>
<dbReference type="CDD" id="cd04666">
    <property type="entry name" value="NUDIX_DIPP2_like_Nudt4"/>
    <property type="match status" value="1"/>
</dbReference>
<feature type="domain" description="Nudix hydrolase" evidence="5">
    <location>
        <begin position="20"/>
        <end position="152"/>
    </location>
</feature>